<sequence length="275" mass="31331">MFLRRLREIASLRAAFPELSYTCLLSRRYYLPVRSVFGDSNCVLEIFVPYLYPQKWAKFRLLNPIDHLWADKEGCICYPEWMRGNNLLCLVESVISQFVGYVGRPIKLHQSGIHSSGDGHSMYSLPDPRSVDARAKQLCENPPKTAIAALKQASEDEVDNMLIDEGARMRAVYKCSGLSDMVAELSQLLKANETISLSIVAKVNKKHKLLDALAEKIRVIESVGIDADVVEDVRNKYHCAVKEHLERRMREINQDIATIREVCVLKLCVLKCRFD</sequence>
<dbReference type="EMBL" id="JAVEPI010000002">
    <property type="protein sequence ID" value="KAK1443868.1"/>
    <property type="molecule type" value="Genomic_DNA"/>
</dbReference>
<dbReference type="SUPFAM" id="SSF54495">
    <property type="entry name" value="UBC-like"/>
    <property type="match status" value="1"/>
</dbReference>
<reference evidence="1" key="1">
    <citation type="submission" date="2023-08" db="EMBL/GenBank/DDBJ databases">
        <title>Draft sequence of the Babesia gibsoni genome.</title>
        <authorList>
            <person name="Yamagishi J.Y."/>
            <person name="Xuan X.X."/>
        </authorList>
    </citation>
    <scope>NUCLEOTIDE SEQUENCE</scope>
    <source>
        <strain evidence="1">Azabu</strain>
    </source>
</reference>
<proteinExistence type="predicted"/>
<evidence type="ECO:0000313" key="2">
    <source>
        <dbReference type="Proteomes" id="UP001230268"/>
    </source>
</evidence>
<gene>
    <name evidence="1" type="ORF">BgAZ_207440</name>
</gene>
<dbReference type="AlphaFoldDB" id="A0AAD8PEH8"/>
<evidence type="ECO:0000313" key="1">
    <source>
        <dbReference type="EMBL" id="KAK1443868.1"/>
    </source>
</evidence>
<dbReference type="Proteomes" id="UP001230268">
    <property type="component" value="Unassembled WGS sequence"/>
</dbReference>
<keyword evidence="2" id="KW-1185">Reference proteome</keyword>
<comment type="caution">
    <text evidence="1">The sequence shown here is derived from an EMBL/GenBank/DDBJ whole genome shotgun (WGS) entry which is preliminary data.</text>
</comment>
<organism evidence="1 2">
    <name type="scientific">Babesia gibsoni</name>
    <dbReference type="NCBI Taxonomy" id="33632"/>
    <lineage>
        <taxon>Eukaryota</taxon>
        <taxon>Sar</taxon>
        <taxon>Alveolata</taxon>
        <taxon>Apicomplexa</taxon>
        <taxon>Aconoidasida</taxon>
        <taxon>Piroplasmida</taxon>
        <taxon>Babesiidae</taxon>
        <taxon>Babesia</taxon>
    </lineage>
</organism>
<accession>A0AAD8PEH8</accession>
<dbReference type="InterPro" id="IPR016135">
    <property type="entry name" value="UBQ-conjugating_enzyme/RWD"/>
</dbReference>
<name>A0AAD8PEH8_BABGI</name>
<protein>
    <submittedName>
        <fullName evidence="1">Uncharacterized protein</fullName>
    </submittedName>
</protein>